<dbReference type="Proteomes" id="UP001597185">
    <property type="component" value="Unassembled WGS sequence"/>
</dbReference>
<evidence type="ECO:0000256" key="2">
    <source>
        <dbReference type="ARBA" id="ARBA00022857"/>
    </source>
</evidence>
<dbReference type="EMBL" id="JBHUDB010000011">
    <property type="protein sequence ID" value="MFD1571612.1"/>
    <property type="molecule type" value="Genomic_DNA"/>
</dbReference>
<organism evidence="5 6">
    <name type="scientific">Halorubrum laminariae</name>
    <dbReference type="NCBI Taxonomy" id="1433523"/>
    <lineage>
        <taxon>Archaea</taxon>
        <taxon>Methanobacteriati</taxon>
        <taxon>Methanobacteriota</taxon>
        <taxon>Stenosarchaea group</taxon>
        <taxon>Halobacteria</taxon>
        <taxon>Halobacteriales</taxon>
        <taxon>Haloferacaceae</taxon>
        <taxon>Halorubrum</taxon>
    </lineage>
</organism>
<proteinExistence type="inferred from homology"/>
<dbReference type="Pfam" id="PF00248">
    <property type="entry name" value="Aldo_ket_red"/>
    <property type="match status" value="1"/>
</dbReference>
<dbReference type="RefSeq" id="WP_256418015.1">
    <property type="nucleotide sequence ID" value="NZ_JANHDL010000003.1"/>
</dbReference>
<dbReference type="PIRSF" id="PIRSF000097">
    <property type="entry name" value="AKR"/>
    <property type="match status" value="1"/>
</dbReference>
<evidence type="ECO:0000259" key="4">
    <source>
        <dbReference type="Pfam" id="PF00248"/>
    </source>
</evidence>
<accession>A0ABD6C2X4</accession>
<dbReference type="PANTHER" id="PTHR43827">
    <property type="entry name" value="2,5-DIKETO-D-GLUCONIC ACID REDUCTASE"/>
    <property type="match status" value="1"/>
</dbReference>
<evidence type="ECO:0000313" key="5">
    <source>
        <dbReference type="EMBL" id="MFD1571612.1"/>
    </source>
</evidence>
<comment type="caution">
    <text evidence="5">The sequence shown here is derived from an EMBL/GenBank/DDBJ whole genome shotgun (WGS) entry which is preliminary data.</text>
</comment>
<dbReference type="InterPro" id="IPR020471">
    <property type="entry name" value="AKR"/>
</dbReference>
<dbReference type="Gene3D" id="3.20.20.100">
    <property type="entry name" value="NADP-dependent oxidoreductase domain"/>
    <property type="match status" value="1"/>
</dbReference>
<dbReference type="FunFam" id="3.20.20.100:FF:000002">
    <property type="entry name" value="2,5-diketo-D-gluconic acid reductase A"/>
    <property type="match status" value="1"/>
</dbReference>
<keyword evidence="6" id="KW-1185">Reference proteome</keyword>
<keyword evidence="3" id="KW-0560">Oxidoreductase</keyword>
<dbReference type="SUPFAM" id="SSF51430">
    <property type="entry name" value="NAD(P)-linked oxidoreductase"/>
    <property type="match status" value="1"/>
</dbReference>
<evidence type="ECO:0000256" key="1">
    <source>
        <dbReference type="ARBA" id="ARBA00007905"/>
    </source>
</evidence>
<dbReference type="InterPro" id="IPR018170">
    <property type="entry name" value="Aldo/ket_reductase_CS"/>
</dbReference>
<dbReference type="AlphaFoldDB" id="A0ABD6C2X4"/>
<dbReference type="PANTHER" id="PTHR43827:SF3">
    <property type="entry name" value="NADP-DEPENDENT OXIDOREDUCTASE DOMAIN-CONTAINING PROTEIN"/>
    <property type="match status" value="1"/>
</dbReference>
<reference evidence="5 6" key="1">
    <citation type="journal article" date="2019" name="Int. J. Syst. Evol. Microbiol.">
        <title>The Global Catalogue of Microorganisms (GCM) 10K type strain sequencing project: providing services to taxonomists for standard genome sequencing and annotation.</title>
        <authorList>
            <consortium name="The Broad Institute Genomics Platform"/>
            <consortium name="The Broad Institute Genome Sequencing Center for Infectious Disease"/>
            <person name="Wu L."/>
            <person name="Ma J."/>
        </authorList>
    </citation>
    <scope>NUCLEOTIDE SEQUENCE [LARGE SCALE GENOMIC DNA]</scope>
    <source>
        <strain evidence="5 6">CGMCC 1.12689</strain>
    </source>
</reference>
<dbReference type="GO" id="GO:0016616">
    <property type="term" value="F:oxidoreductase activity, acting on the CH-OH group of donors, NAD or NADP as acceptor"/>
    <property type="evidence" value="ECO:0007669"/>
    <property type="project" value="UniProtKB-ARBA"/>
</dbReference>
<dbReference type="PROSITE" id="PS00798">
    <property type="entry name" value="ALDOKETO_REDUCTASE_1"/>
    <property type="match status" value="1"/>
</dbReference>
<protein>
    <submittedName>
        <fullName evidence="5">Aldo/keto reductase</fullName>
    </submittedName>
</protein>
<evidence type="ECO:0000256" key="3">
    <source>
        <dbReference type="ARBA" id="ARBA00023002"/>
    </source>
</evidence>
<comment type="similarity">
    <text evidence="1">Belongs to the aldo/keto reductase family.</text>
</comment>
<keyword evidence="2" id="KW-0521">NADP</keyword>
<dbReference type="InterPro" id="IPR023210">
    <property type="entry name" value="NADP_OxRdtase_dom"/>
</dbReference>
<sequence length="262" mass="28371">MPALGIGTWQNEDSSQCTESVQTALEAGYRHVDTAQAYGNEAAVGEGIATADVDREDVFLATKVWIDNLAPEDVATSTRESLQKLAVDSVDLLYVHWPAGAYDPEETLSAFAELRDDGLIDRIGVSNFEPAHLDEATDVLGEAPFANQVEMHPLLQQEELREYADGSDLELVAYSPLARGAVFDNPTVTEIAEDHGVSAAQVSLAWLGEKGVTAIPKATSEAHIRDNYASLGVDLTDEDVAAIDAIDERDRRVDPDFGPDWD</sequence>
<dbReference type="InterPro" id="IPR036812">
    <property type="entry name" value="NAD(P)_OxRdtase_dom_sf"/>
</dbReference>
<dbReference type="PRINTS" id="PR00069">
    <property type="entry name" value="ALDKETRDTASE"/>
</dbReference>
<feature type="domain" description="NADP-dependent oxidoreductase" evidence="4">
    <location>
        <begin position="4"/>
        <end position="248"/>
    </location>
</feature>
<gene>
    <name evidence="5" type="ORF">ACFR9T_13640</name>
</gene>
<name>A0ABD6C2X4_9EURY</name>
<evidence type="ECO:0000313" key="6">
    <source>
        <dbReference type="Proteomes" id="UP001597185"/>
    </source>
</evidence>